<accession>A0A9Q1F547</accession>
<feature type="region of interest" description="Disordered" evidence="1">
    <location>
        <begin position="124"/>
        <end position="145"/>
    </location>
</feature>
<evidence type="ECO:0000313" key="3">
    <source>
        <dbReference type="EMBL" id="KAJ8351348.1"/>
    </source>
</evidence>
<proteinExistence type="predicted"/>
<gene>
    <name evidence="3" type="ORF">SKAU_G00228240</name>
</gene>
<feature type="domain" description="PWWP" evidence="2">
    <location>
        <begin position="255"/>
        <end position="321"/>
    </location>
</feature>
<organism evidence="3 4">
    <name type="scientific">Synaphobranchus kaupii</name>
    <name type="common">Kaup's arrowtooth eel</name>
    <dbReference type="NCBI Taxonomy" id="118154"/>
    <lineage>
        <taxon>Eukaryota</taxon>
        <taxon>Metazoa</taxon>
        <taxon>Chordata</taxon>
        <taxon>Craniata</taxon>
        <taxon>Vertebrata</taxon>
        <taxon>Euteleostomi</taxon>
        <taxon>Actinopterygii</taxon>
        <taxon>Neopterygii</taxon>
        <taxon>Teleostei</taxon>
        <taxon>Anguilliformes</taxon>
        <taxon>Synaphobranchidae</taxon>
        <taxon>Synaphobranchus</taxon>
    </lineage>
</organism>
<evidence type="ECO:0000259" key="2">
    <source>
        <dbReference type="PROSITE" id="PS50812"/>
    </source>
</evidence>
<dbReference type="GO" id="GO:0005634">
    <property type="term" value="C:nucleus"/>
    <property type="evidence" value="ECO:0007669"/>
    <property type="project" value="TreeGrafter"/>
</dbReference>
<dbReference type="FunFam" id="2.30.30.140:FF:000059">
    <property type="entry name" value="Histone-lysine N-methyltransferase"/>
    <property type="match status" value="1"/>
</dbReference>
<dbReference type="Pfam" id="PF00855">
    <property type="entry name" value="PWWP"/>
    <property type="match status" value="1"/>
</dbReference>
<feature type="region of interest" description="Disordered" evidence="1">
    <location>
        <begin position="211"/>
        <end position="250"/>
    </location>
</feature>
<evidence type="ECO:0000313" key="4">
    <source>
        <dbReference type="Proteomes" id="UP001152622"/>
    </source>
</evidence>
<evidence type="ECO:0000256" key="1">
    <source>
        <dbReference type="SAM" id="MobiDB-lite"/>
    </source>
</evidence>
<dbReference type="Gene3D" id="2.30.30.140">
    <property type="match status" value="1"/>
</dbReference>
<dbReference type="EMBL" id="JAINUF010000008">
    <property type="protein sequence ID" value="KAJ8351348.1"/>
    <property type="molecule type" value="Genomic_DNA"/>
</dbReference>
<reference evidence="3" key="1">
    <citation type="journal article" date="2023" name="Science">
        <title>Genome structures resolve the early diversification of teleost fishes.</title>
        <authorList>
            <person name="Parey E."/>
            <person name="Louis A."/>
            <person name="Montfort J."/>
            <person name="Bouchez O."/>
            <person name="Roques C."/>
            <person name="Iampietro C."/>
            <person name="Lluch J."/>
            <person name="Castinel A."/>
            <person name="Donnadieu C."/>
            <person name="Desvignes T."/>
            <person name="Floi Bucao C."/>
            <person name="Jouanno E."/>
            <person name="Wen M."/>
            <person name="Mejri S."/>
            <person name="Dirks R."/>
            <person name="Jansen H."/>
            <person name="Henkel C."/>
            <person name="Chen W.J."/>
            <person name="Zahm M."/>
            <person name="Cabau C."/>
            <person name="Klopp C."/>
            <person name="Thompson A.W."/>
            <person name="Robinson-Rechavi M."/>
            <person name="Braasch I."/>
            <person name="Lecointre G."/>
            <person name="Bobe J."/>
            <person name="Postlethwait J.H."/>
            <person name="Berthelot C."/>
            <person name="Roest Crollius H."/>
            <person name="Guiguen Y."/>
        </authorList>
    </citation>
    <scope>NUCLEOTIDE SEQUENCE</scope>
    <source>
        <strain evidence="3">WJC10195</strain>
    </source>
</reference>
<name>A0A9Q1F547_SYNKA</name>
<feature type="compositionally biased region" description="Acidic residues" evidence="1">
    <location>
        <begin position="126"/>
        <end position="137"/>
    </location>
</feature>
<feature type="region of interest" description="Disordered" evidence="1">
    <location>
        <begin position="410"/>
        <end position="504"/>
    </location>
</feature>
<dbReference type="PANTHER" id="PTHR15999:SF2">
    <property type="entry name" value="ZINC FINGER CW-TYPE PWWP DOMAIN PROTEIN 1"/>
    <property type="match status" value="1"/>
</dbReference>
<dbReference type="PANTHER" id="PTHR15999">
    <property type="entry name" value="ZINC FINGER CW-TYPE PWWP DOMAIN PROTEIN 1"/>
    <property type="match status" value="1"/>
</dbReference>
<feature type="region of interest" description="Disordered" evidence="1">
    <location>
        <begin position="68"/>
        <end position="112"/>
    </location>
</feature>
<dbReference type="InterPro" id="IPR000313">
    <property type="entry name" value="PWWP_dom"/>
</dbReference>
<comment type="caution">
    <text evidence="3">The sequence shown here is derived from an EMBL/GenBank/DDBJ whole genome shotgun (WGS) entry which is preliminary data.</text>
</comment>
<dbReference type="AlphaFoldDB" id="A0A9Q1F547"/>
<dbReference type="SUPFAM" id="SSF63748">
    <property type="entry name" value="Tudor/PWWP/MBT"/>
    <property type="match status" value="1"/>
</dbReference>
<dbReference type="OrthoDB" id="422362at2759"/>
<dbReference type="CDD" id="cd20161">
    <property type="entry name" value="PWWP_NSD1_rpt1"/>
    <property type="match status" value="1"/>
</dbReference>
<dbReference type="PROSITE" id="PS50812">
    <property type="entry name" value="PWWP"/>
    <property type="match status" value="1"/>
</dbReference>
<sequence>MHLSTTALKATSSYAYKQQDAPCYSPLRRLQHLTSMVSGPELGLAHRDSQVRGGSHTQKPMGLKDLGSTLAHISPPLPTNKETGTYLPGQDSDINSLPQHPPGLCLDRPGQVSNGTLHFESTLFENGEEQEDEEGEVVEDKERGMGFKGFSKKECKRKASHISAPCGSGVDLTAARRDVGACGEMGAGGGPPAPSASKFSLDEVEFSDECSDSDFELPSLGSAADSSHGGADPCISTNPPTSPRKKPPPEVKFSVGDLVWSKFNRRPWWPCQVIADPQDGTHTRMKEPSRRPCRQYFLRTFGDTVDQAWVPGKATCPFVGGHEFEDLPVLRRRGRQKDKNYKYTIAKRFLEAWKVSVQEAEALLPETLNKALPVTPTLKKSCEPVREEQVSESPLLSVTPPSPACLFNGKALTPTEPPRPKETAIKKAPIRKRSKTPSTKTARPVLKKSPANQMEKDTRDSPYSDIDSVPRILCPKREKTIERDPQPAPLPRGKGERQKAFGVGRDIEGNGLTVLGAELGSLDRPLWGGRGHSGYSRHLGISGSQ</sequence>
<protein>
    <recommendedName>
        <fullName evidence="2">PWWP domain-containing protein</fullName>
    </recommendedName>
</protein>
<dbReference type="Proteomes" id="UP001152622">
    <property type="component" value="Chromosome 8"/>
</dbReference>
<feature type="compositionally biased region" description="Basic and acidic residues" evidence="1">
    <location>
        <begin position="475"/>
        <end position="485"/>
    </location>
</feature>
<feature type="region of interest" description="Disordered" evidence="1">
    <location>
        <begin position="524"/>
        <end position="545"/>
    </location>
</feature>
<keyword evidence="4" id="KW-1185">Reference proteome</keyword>
<dbReference type="InterPro" id="IPR042778">
    <property type="entry name" value="ZCWPW1/ZCWPW2"/>
</dbReference>